<evidence type="ECO:0000256" key="1">
    <source>
        <dbReference type="SAM" id="Phobius"/>
    </source>
</evidence>
<protein>
    <submittedName>
        <fullName evidence="2">Uncharacterized protein</fullName>
    </submittedName>
</protein>
<evidence type="ECO:0000313" key="2">
    <source>
        <dbReference type="EMBL" id="QEL13266.1"/>
    </source>
</evidence>
<keyword evidence="1" id="KW-0812">Transmembrane</keyword>
<dbReference type="RefSeq" id="WP_149108247.1">
    <property type="nucleotide sequence ID" value="NZ_CP042425.1"/>
</dbReference>
<feature type="transmembrane region" description="Helical" evidence="1">
    <location>
        <begin position="141"/>
        <end position="163"/>
    </location>
</feature>
<evidence type="ECO:0000313" key="3">
    <source>
        <dbReference type="Proteomes" id="UP000324974"/>
    </source>
</evidence>
<feature type="transmembrane region" description="Helical" evidence="1">
    <location>
        <begin position="323"/>
        <end position="345"/>
    </location>
</feature>
<proteinExistence type="predicted"/>
<dbReference type="Proteomes" id="UP000324974">
    <property type="component" value="Chromosome"/>
</dbReference>
<keyword evidence="3" id="KW-1185">Reference proteome</keyword>
<name>A0A5C1A5G3_9BACT</name>
<dbReference type="OrthoDB" id="1178869at2"/>
<organism evidence="2 3">
    <name type="scientific">Limnoglobus roseus</name>
    <dbReference type="NCBI Taxonomy" id="2598579"/>
    <lineage>
        <taxon>Bacteria</taxon>
        <taxon>Pseudomonadati</taxon>
        <taxon>Planctomycetota</taxon>
        <taxon>Planctomycetia</taxon>
        <taxon>Gemmatales</taxon>
        <taxon>Gemmataceae</taxon>
        <taxon>Limnoglobus</taxon>
    </lineage>
</organism>
<dbReference type="KEGG" id="lrs:PX52LOC_00120"/>
<gene>
    <name evidence="2" type="ORF">PX52LOC_00120</name>
</gene>
<accession>A0A5C1A5G3</accession>
<dbReference type="EMBL" id="CP042425">
    <property type="protein sequence ID" value="QEL13266.1"/>
    <property type="molecule type" value="Genomic_DNA"/>
</dbReference>
<sequence length="362" mass="37505">MQLFCPDCQAAFAGTPHCPKCGGRLIAPQESFVTAVVASAEELPEAVQTTFPGRVVLGTTTALGLFLSLREFAIAFTAGSSTTGDIDVFTICGLRLLAVAAGGLLTGAGRANGAQPGFATGLLVGGLLTAHDILQSGGAEYWWPIGLAVGFPVVAAIAGWIGARIWPAAVDLPNVATPTAVTASRASTLTRLSESNERRRGERPTVWLRILIGGLLAFAAIVTSEPIRMFLARASSGLFNTGGMNRAAAVGAQLAAIILVLGGMVAGANTGAGMRHGFYTALFTALNLFGAVLVRGKPDYPPVTGLFAYLDLPLDSYFAPQSMAVILAFLIGLVTAGGWLGGQLFPPLAPAWMRKRKLHQQG</sequence>
<dbReference type="AlphaFoldDB" id="A0A5C1A5G3"/>
<keyword evidence="1" id="KW-0472">Membrane</keyword>
<feature type="transmembrane region" description="Helical" evidence="1">
    <location>
        <begin position="206"/>
        <end position="227"/>
    </location>
</feature>
<keyword evidence="1" id="KW-1133">Transmembrane helix</keyword>
<reference evidence="3" key="1">
    <citation type="submission" date="2019-08" db="EMBL/GenBank/DDBJ databases">
        <title>Limnoglobus roseus gen. nov., sp. nov., a novel freshwater planctomycete with a giant genome from the family Gemmataceae.</title>
        <authorList>
            <person name="Kulichevskaya I.S."/>
            <person name="Naumoff D.G."/>
            <person name="Miroshnikov K."/>
            <person name="Ivanova A."/>
            <person name="Philippov D.A."/>
            <person name="Hakobyan A."/>
            <person name="Rijpstra I.C."/>
            <person name="Sinninghe Damste J.S."/>
            <person name="Liesack W."/>
            <person name="Dedysh S.N."/>
        </authorList>
    </citation>
    <scope>NUCLEOTIDE SEQUENCE [LARGE SCALE GENOMIC DNA]</scope>
    <source>
        <strain evidence="3">PX52</strain>
    </source>
</reference>
<feature type="transmembrane region" description="Helical" evidence="1">
    <location>
        <begin position="247"/>
        <end position="266"/>
    </location>
</feature>
<feature type="transmembrane region" description="Helical" evidence="1">
    <location>
        <begin position="278"/>
        <end position="296"/>
    </location>
</feature>